<organism evidence="2 3">
    <name type="scientific">Elysia crispata</name>
    <name type="common">lettuce slug</name>
    <dbReference type="NCBI Taxonomy" id="231223"/>
    <lineage>
        <taxon>Eukaryota</taxon>
        <taxon>Metazoa</taxon>
        <taxon>Spiralia</taxon>
        <taxon>Lophotrochozoa</taxon>
        <taxon>Mollusca</taxon>
        <taxon>Gastropoda</taxon>
        <taxon>Heterobranchia</taxon>
        <taxon>Euthyneura</taxon>
        <taxon>Panpulmonata</taxon>
        <taxon>Sacoglossa</taxon>
        <taxon>Placobranchoidea</taxon>
        <taxon>Plakobranchidae</taxon>
        <taxon>Elysia</taxon>
    </lineage>
</organism>
<feature type="region of interest" description="Disordered" evidence="1">
    <location>
        <begin position="1"/>
        <end position="40"/>
    </location>
</feature>
<gene>
    <name evidence="2" type="ORF">RRG08_004895</name>
</gene>
<proteinExistence type="predicted"/>
<evidence type="ECO:0000313" key="2">
    <source>
        <dbReference type="EMBL" id="KAK3769643.1"/>
    </source>
</evidence>
<reference evidence="2" key="1">
    <citation type="journal article" date="2023" name="G3 (Bethesda)">
        <title>A reference genome for the long-term kleptoplast-retaining sea slug Elysia crispata morphotype clarki.</title>
        <authorList>
            <person name="Eastman K.E."/>
            <person name="Pendleton A.L."/>
            <person name="Shaikh M.A."/>
            <person name="Suttiyut T."/>
            <person name="Ogas R."/>
            <person name="Tomko P."/>
            <person name="Gavelis G."/>
            <person name="Widhalm J.R."/>
            <person name="Wisecaver J.H."/>
        </authorList>
    </citation>
    <scope>NUCLEOTIDE SEQUENCE</scope>
    <source>
        <strain evidence="2">ECLA1</strain>
    </source>
</reference>
<sequence>MNWYSRRHDNNNSNNENNTNLNPSNTTVNNNNNIFNNNQMNNNEIHRSTINQISDYPHSRGNCRCNQPKENPNILQNFASFKISGNQETAVRFESHCNTLAMRSAESAHAQDDFLSRSYPNAVLSKGLQAKSRLTICFDDKSVVRRDHKGGR</sequence>
<feature type="compositionally biased region" description="Basic and acidic residues" evidence="1">
    <location>
        <begin position="1"/>
        <end position="10"/>
    </location>
</feature>
<comment type="caution">
    <text evidence="2">The sequence shown here is derived from an EMBL/GenBank/DDBJ whole genome shotgun (WGS) entry which is preliminary data.</text>
</comment>
<accession>A0AAE0ZHN6</accession>
<evidence type="ECO:0000313" key="3">
    <source>
        <dbReference type="Proteomes" id="UP001283361"/>
    </source>
</evidence>
<feature type="compositionally biased region" description="Low complexity" evidence="1">
    <location>
        <begin position="11"/>
        <end position="40"/>
    </location>
</feature>
<dbReference type="EMBL" id="JAWDGP010003892">
    <property type="protein sequence ID" value="KAK3769643.1"/>
    <property type="molecule type" value="Genomic_DNA"/>
</dbReference>
<evidence type="ECO:0000256" key="1">
    <source>
        <dbReference type="SAM" id="MobiDB-lite"/>
    </source>
</evidence>
<name>A0AAE0ZHN6_9GAST</name>
<dbReference type="AlphaFoldDB" id="A0AAE0ZHN6"/>
<protein>
    <submittedName>
        <fullName evidence="2">Uncharacterized protein</fullName>
    </submittedName>
</protein>
<keyword evidence="3" id="KW-1185">Reference proteome</keyword>
<dbReference type="Proteomes" id="UP001283361">
    <property type="component" value="Unassembled WGS sequence"/>
</dbReference>